<organism evidence="1 2">
    <name type="scientific">Ampelomyces quisqualis</name>
    <name type="common">Powdery mildew agent</name>
    <dbReference type="NCBI Taxonomy" id="50730"/>
    <lineage>
        <taxon>Eukaryota</taxon>
        <taxon>Fungi</taxon>
        <taxon>Dikarya</taxon>
        <taxon>Ascomycota</taxon>
        <taxon>Pezizomycotina</taxon>
        <taxon>Dothideomycetes</taxon>
        <taxon>Pleosporomycetidae</taxon>
        <taxon>Pleosporales</taxon>
        <taxon>Pleosporineae</taxon>
        <taxon>Phaeosphaeriaceae</taxon>
        <taxon>Ampelomyces</taxon>
    </lineage>
</organism>
<dbReference type="OrthoDB" id="3983163at2759"/>
<dbReference type="GO" id="GO:0042720">
    <property type="term" value="C:mitochondrial inner membrane peptidase complex"/>
    <property type="evidence" value="ECO:0007669"/>
    <property type="project" value="InterPro"/>
</dbReference>
<proteinExistence type="predicted"/>
<reference evidence="1" key="1">
    <citation type="journal article" date="2020" name="Stud. Mycol.">
        <title>101 Dothideomycetes genomes: a test case for predicting lifestyles and emergence of pathogens.</title>
        <authorList>
            <person name="Haridas S."/>
            <person name="Albert R."/>
            <person name="Binder M."/>
            <person name="Bloem J."/>
            <person name="Labutti K."/>
            <person name="Salamov A."/>
            <person name="Andreopoulos B."/>
            <person name="Baker S."/>
            <person name="Barry K."/>
            <person name="Bills G."/>
            <person name="Bluhm B."/>
            <person name="Cannon C."/>
            <person name="Castanera R."/>
            <person name="Culley D."/>
            <person name="Daum C."/>
            <person name="Ezra D."/>
            <person name="Gonzalez J."/>
            <person name="Henrissat B."/>
            <person name="Kuo A."/>
            <person name="Liang C."/>
            <person name="Lipzen A."/>
            <person name="Lutzoni F."/>
            <person name="Magnuson J."/>
            <person name="Mondo S."/>
            <person name="Nolan M."/>
            <person name="Ohm R."/>
            <person name="Pangilinan J."/>
            <person name="Park H.-J."/>
            <person name="Ramirez L."/>
            <person name="Alfaro M."/>
            <person name="Sun H."/>
            <person name="Tritt A."/>
            <person name="Yoshinaga Y."/>
            <person name="Zwiers L.-H."/>
            <person name="Turgeon B."/>
            <person name="Goodwin S."/>
            <person name="Spatafora J."/>
            <person name="Crous P."/>
            <person name="Grigoriev I."/>
        </authorList>
    </citation>
    <scope>NUCLEOTIDE SEQUENCE</scope>
    <source>
        <strain evidence="1">HMLAC05119</strain>
    </source>
</reference>
<dbReference type="AlphaFoldDB" id="A0A6A5QUH8"/>
<accession>A0A6A5QUH8</accession>
<keyword evidence="2" id="KW-1185">Reference proteome</keyword>
<dbReference type="EMBL" id="ML979133">
    <property type="protein sequence ID" value="KAF1919072.1"/>
    <property type="molecule type" value="Genomic_DNA"/>
</dbReference>
<evidence type="ECO:0000313" key="1">
    <source>
        <dbReference type="EMBL" id="KAF1919072.1"/>
    </source>
</evidence>
<name>A0A6A5QUH8_AMPQU</name>
<dbReference type="InterPro" id="IPR024645">
    <property type="entry name" value="Mitochondr_Som1"/>
</dbReference>
<protein>
    <submittedName>
        <fullName evidence="1">Mitochondrial export protein Som1</fullName>
    </submittedName>
</protein>
<gene>
    <name evidence="1" type="ORF">BDU57DRAFT_468710</name>
</gene>
<sequence length="92" mass="10419">MPPPISIYPLSALESQINTLPNGKARKPPVRLIDCPLKELVQYKCNLSVPEKKSERVTIVCEPVVRLLRQCENGFSVETTAWEGWKAKQEVE</sequence>
<dbReference type="Proteomes" id="UP000800096">
    <property type="component" value="Unassembled WGS sequence"/>
</dbReference>
<dbReference type="Pfam" id="PF11093">
    <property type="entry name" value="Mitochondr_Som1"/>
    <property type="match status" value="1"/>
</dbReference>
<evidence type="ECO:0000313" key="2">
    <source>
        <dbReference type="Proteomes" id="UP000800096"/>
    </source>
</evidence>